<proteinExistence type="predicted"/>
<gene>
    <name evidence="1" type="ORF">SSPSH_003443</name>
</gene>
<dbReference type="Proteomes" id="UP000006242">
    <property type="component" value="Unassembled WGS sequence"/>
</dbReference>
<evidence type="ECO:0000313" key="1">
    <source>
        <dbReference type="EMBL" id="ERJ17759.1"/>
    </source>
</evidence>
<accession>U2FNJ2</accession>
<reference evidence="1 2" key="2">
    <citation type="journal article" date="2013" name="PLoS ONE">
        <title>INDIGO - INtegrated Data Warehouse of MIcrobial GenOmes with Examples from the Red Sea Extremophiles.</title>
        <authorList>
            <person name="Alam I."/>
            <person name="Antunes A."/>
            <person name="Kamau A.A."/>
            <person name="Ba Alawi W."/>
            <person name="Kalkatawi M."/>
            <person name="Stingl U."/>
            <person name="Bajic V.B."/>
        </authorList>
    </citation>
    <scope>NUCLEOTIDE SEQUENCE [LARGE SCALE GENOMIC DNA]</scope>
    <source>
        <strain evidence="1 2">E1L3A</strain>
    </source>
</reference>
<name>U2FNJ2_9GAMM</name>
<protein>
    <submittedName>
        <fullName evidence="1">Uncharacterized protein</fullName>
    </submittedName>
</protein>
<organism evidence="1 2">
    <name type="scientific">Salinisphaera shabanensis E1L3A</name>
    <dbReference type="NCBI Taxonomy" id="1033802"/>
    <lineage>
        <taxon>Bacteria</taxon>
        <taxon>Pseudomonadati</taxon>
        <taxon>Pseudomonadota</taxon>
        <taxon>Gammaproteobacteria</taxon>
        <taxon>Salinisphaerales</taxon>
        <taxon>Salinisphaeraceae</taxon>
        <taxon>Salinisphaera</taxon>
    </lineage>
</organism>
<evidence type="ECO:0000313" key="2">
    <source>
        <dbReference type="Proteomes" id="UP000006242"/>
    </source>
</evidence>
<keyword evidence="2" id="KW-1185">Reference proteome</keyword>
<comment type="caution">
    <text evidence="1">The sequence shown here is derived from an EMBL/GenBank/DDBJ whole genome shotgun (WGS) entry which is preliminary data.</text>
</comment>
<dbReference type="AlphaFoldDB" id="U2FNJ2"/>
<reference evidence="1 2" key="1">
    <citation type="journal article" date="2011" name="J. Bacteriol.">
        <title>Genome sequence of Salinisphaera shabanensis, a gammaproteobacterium from the harsh, variable environment of the brine-seawater interface of the Shaban Deep in the Red Sea.</title>
        <authorList>
            <person name="Antunes A."/>
            <person name="Alam I."/>
            <person name="Bajic V.B."/>
            <person name="Stingl U."/>
        </authorList>
    </citation>
    <scope>NUCLEOTIDE SEQUENCE [LARGE SCALE GENOMIC DNA]</scope>
    <source>
        <strain evidence="1 2">E1L3A</strain>
    </source>
</reference>
<sequence length="269" mass="30035">MGPDRRGWKGDSDIPEVTPLFRCHMSFGTHEFAETLVSRCSATHFRLLVQTKVGKGKDTRVTRRRAARRTTAMLEPKRCGKNSHRFRDAQTPCRTGAVRRTPFGPALLVRSTRCLNTGGLARSPEPLQLRTKPPPVVALRRITPWLIRRTKLVTLSERQRRLPVLGPLGVAPSSGGRTRTKRAGCLSEASFRHARVRPEPRRESARSADARQGALLLVTSLGQAREVTRTAVRNPKPEFARVVDSDALIEQRSFRTQAFIKPAASSHRA</sequence>
<dbReference type="EMBL" id="AFNV02000029">
    <property type="protein sequence ID" value="ERJ17759.1"/>
    <property type="molecule type" value="Genomic_DNA"/>
</dbReference>
<dbReference type="STRING" id="1033802.SSPSH_003443"/>